<gene>
    <name evidence="1" type="ORF">F5148DRAFT_1278536</name>
</gene>
<keyword evidence="2" id="KW-1185">Reference proteome</keyword>
<evidence type="ECO:0000313" key="2">
    <source>
        <dbReference type="Proteomes" id="UP001207468"/>
    </source>
</evidence>
<reference evidence="1" key="1">
    <citation type="submission" date="2021-03" db="EMBL/GenBank/DDBJ databases">
        <title>Evolutionary priming and transition to the ectomycorrhizal habit in an iconic lineage of mushroom-forming fungi: is preadaptation a requirement?</title>
        <authorList>
            <consortium name="DOE Joint Genome Institute"/>
            <person name="Looney B.P."/>
            <person name="Miyauchi S."/>
            <person name="Morin E."/>
            <person name="Drula E."/>
            <person name="Courty P.E."/>
            <person name="Chicoki N."/>
            <person name="Fauchery L."/>
            <person name="Kohler A."/>
            <person name="Kuo A."/>
            <person name="LaButti K."/>
            <person name="Pangilinan J."/>
            <person name="Lipzen A."/>
            <person name="Riley R."/>
            <person name="Andreopoulos W."/>
            <person name="He G."/>
            <person name="Johnson J."/>
            <person name="Barry K.W."/>
            <person name="Grigoriev I.V."/>
            <person name="Nagy L."/>
            <person name="Hibbett D."/>
            <person name="Henrissat B."/>
            <person name="Matheny P.B."/>
            <person name="Labbe J."/>
            <person name="Martin A.F."/>
        </authorList>
    </citation>
    <scope>NUCLEOTIDE SEQUENCE</scope>
    <source>
        <strain evidence="1">BPL698</strain>
    </source>
</reference>
<accession>A0ACC0TT11</accession>
<sequence length="677" mass="74339">MEENCSTQRRNTSALMSSISPGLKILVTGSAIGSISQLFDKILVIHNKHGPFELVLCIGDFFGPTSGENSSDDICRLLRGELHVPLPCYVMQGEHPMPDVVIEKFSKTNGELCNNLFLLSKSAVVTTAEGLRIGCIGGTYKAAVYNISEIPHGFSSPYFTSHTISKLLSNVLSSRPAGASSLSSITASISSPLIDVLISHDWPTVISGFSAISLPSAELSNTGSPPIDDVIKRTKPRYIFCSGGGRPPTFWEREPFVWADENDRVSRFVSLGSFGGEQTEGRKQRVSHMTTASQRPANATSNPFTDTSPAYKRPIDTIEGETSRWGSGHRPSKRHNEGMRSNLLWGEQDKPAPGYHCKRCNGTDHFKNDCPERANPPKNYICRICNNPGHFLRDCPSMHAIGDTGGRKPREGYVCRACGSELHYIEDCPVVKGRHASNKQSNYPRRGFASVIGPDECWFCLSNPALVKHLIIAVGGECYLTLPKGQLVPTHSAEQLPGGGHVLIVPIAHFPTLDAMPRELRASVLSECNRYQTALRALYAMYGSTPVFFEMGRVSSKGGHAHIQAVPVPFTLQDQVEPAFQHEGNLLGIEFNVEEVSVPRSEVGEGYFRIELPSGRRLVHRMRSGLPVSVQFGRKVLASLLKVEDRVDWKSCLQSEEDDKADVQAFKTAFAPFDSLR</sequence>
<evidence type="ECO:0000313" key="1">
    <source>
        <dbReference type="EMBL" id="KAI9436516.1"/>
    </source>
</evidence>
<comment type="caution">
    <text evidence="1">The sequence shown here is derived from an EMBL/GenBank/DDBJ whole genome shotgun (WGS) entry which is preliminary data.</text>
</comment>
<name>A0ACC0TT11_9AGAM</name>
<protein>
    <submittedName>
        <fullName evidence="1">CwfJ C-terminus 1-domain-containing protein-like protein</fullName>
    </submittedName>
</protein>
<organism evidence="1 2">
    <name type="scientific">Russula earlei</name>
    <dbReference type="NCBI Taxonomy" id="71964"/>
    <lineage>
        <taxon>Eukaryota</taxon>
        <taxon>Fungi</taxon>
        <taxon>Dikarya</taxon>
        <taxon>Basidiomycota</taxon>
        <taxon>Agaricomycotina</taxon>
        <taxon>Agaricomycetes</taxon>
        <taxon>Russulales</taxon>
        <taxon>Russulaceae</taxon>
        <taxon>Russula</taxon>
    </lineage>
</organism>
<dbReference type="EMBL" id="JAGFNK010000980">
    <property type="protein sequence ID" value="KAI9436516.1"/>
    <property type="molecule type" value="Genomic_DNA"/>
</dbReference>
<proteinExistence type="predicted"/>
<dbReference type="Proteomes" id="UP001207468">
    <property type="component" value="Unassembled WGS sequence"/>
</dbReference>